<gene>
    <name evidence="3" type="ORF">G6048_31045</name>
</gene>
<keyword evidence="4" id="KW-1185">Reference proteome</keyword>
<proteinExistence type="predicted"/>
<name>A0ABX0E212_9ACTN</name>
<evidence type="ECO:0000256" key="1">
    <source>
        <dbReference type="ARBA" id="ARBA00023118"/>
    </source>
</evidence>
<protein>
    <submittedName>
        <fullName evidence="3">Nucleotidyltransferase</fullName>
    </submittedName>
</protein>
<accession>A0ABX0E212</accession>
<comment type="caution">
    <text evidence="3">The sequence shown here is derived from an EMBL/GenBank/DDBJ whole genome shotgun (WGS) entry which is preliminary data.</text>
</comment>
<dbReference type="InterPro" id="IPR006116">
    <property type="entry name" value="NT_2-5OAS_ClassI-CCAase"/>
</dbReference>
<dbReference type="CDD" id="cd05400">
    <property type="entry name" value="NT_2-5OAS_ClassI-CCAase"/>
    <property type="match status" value="1"/>
</dbReference>
<dbReference type="RefSeq" id="WP_165342924.1">
    <property type="nucleotide sequence ID" value="NZ_JAAKZX010000126.1"/>
</dbReference>
<evidence type="ECO:0000313" key="3">
    <source>
        <dbReference type="EMBL" id="NGO46384.1"/>
    </source>
</evidence>
<feature type="region of interest" description="Disordered" evidence="2">
    <location>
        <begin position="142"/>
        <end position="192"/>
    </location>
</feature>
<feature type="compositionally biased region" description="Basic and acidic residues" evidence="2">
    <location>
        <begin position="148"/>
        <end position="160"/>
    </location>
</feature>
<sequence length="192" mass="21910">MKLLAYFSAFLKDAVNLNQTRLNQLDDRVAAIVSALRADQQIGELYQDHVPQGSWAHRTIIKPFNGHEFDADFLLHLQEVDGWSPQEYLREVRAAFKRSSTYKTMVTKKNRCCRIVYAGDCHVDVVPYLVLADGRARFPGLRGHCPRSRSDQSDRARNDPRASATRQGGPLQIAGPCREHRKPIRAEQLKRL</sequence>
<evidence type="ECO:0000256" key="2">
    <source>
        <dbReference type="SAM" id="MobiDB-lite"/>
    </source>
</evidence>
<keyword evidence="1" id="KW-0051">Antiviral defense</keyword>
<organism evidence="3 4">
    <name type="scientific">Streptomyces ureilyticus</name>
    <dbReference type="NCBI Taxonomy" id="1775131"/>
    <lineage>
        <taxon>Bacteria</taxon>
        <taxon>Bacillati</taxon>
        <taxon>Actinomycetota</taxon>
        <taxon>Actinomycetes</taxon>
        <taxon>Kitasatosporales</taxon>
        <taxon>Streptomycetaceae</taxon>
        <taxon>Streptomyces</taxon>
    </lineage>
</organism>
<dbReference type="Pfam" id="PF18144">
    <property type="entry name" value="SMODS"/>
    <property type="match status" value="1"/>
</dbReference>
<dbReference type="Proteomes" id="UP001518140">
    <property type="component" value="Unassembled WGS sequence"/>
</dbReference>
<evidence type="ECO:0000313" key="4">
    <source>
        <dbReference type="Proteomes" id="UP001518140"/>
    </source>
</evidence>
<reference evidence="3 4" key="1">
    <citation type="submission" date="2020-02" db="EMBL/GenBank/DDBJ databases">
        <title>Whole-genome analyses of novel actinobacteria.</title>
        <authorList>
            <person name="Sahin N."/>
            <person name="Tokatli A."/>
        </authorList>
    </citation>
    <scope>NUCLEOTIDE SEQUENCE [LARGE SCALE GENOMIC DNA]</scope>
    <source>
        <strain evidence="3 4">YC419</strain>
    </source>
</reference>
<dbReference type="EMBL" id="JAAKZX010000126">
    <property type="protein sequence ID" value="NGO46384.1"/>
    <property type="molecule type" value="Genomic_DNA"/>
</dbReference>